<gene>
    <name evidence="1" type="ORF">EV643_112283</name>
</gene>
<comment type="caution">
    <text evidence="1">The sequence shown here is derived from an EMBL/GenBank/DDBJ whole genome shotgun (WGS) entry which is preliminary data.</text>
</comment>
<dbReference type="InterPro" id="IPR037079">
    <property type="entry name" value="AF2212/PG0164-like_sf"/>
</dbReference>
<dbReference type="Proteomes" id="UP000295388">
    <property type="component" value="Unassembled WGS sequence"/>
</dbReference>
<dbReference type="SUPFAM" id="SSF141694">
    <property type="entry name" value="AF2212/PG0164-like"/>
    <property type="match status" value="1"/>
</dbReference>
<dbReference type="AlphaFoldDB" id="A0A4R6K8D3"/>
<organism evidence="1 2">
    <name type="scientific">Kribbella caucasensis</name>
    <dbReference type="NCBI Taxonomy" id="2512215"/>
    <lineage>
        <taxon>Bacteria</taxon>
        <taxon>Bacillati</taxon>
        <taxon>Actinomycetota</taxon>
        <taxon>Actinomycetes</taxon>
        <taxon>Propionibacteriales</taxon>
        <taxon>Kribbellaceae</taxon>
        <taxon>Kribbella</taxon>
    </lineage>
</organism>
<protein>
    <submittedName>
        <fullName evidence="1">Uncharacterized protein DUF1905</fullName>
    </submittedName>
</protein>
<evidence type="ECO:0000313" key="2">
    <source>
        <dbReference type="Proteomes" id="UP000295388"/>
    </source>
</evidence>
<keyword evidence="2" id="KW-1185">Reference proteome</keyword>
<sequence>MTTFHFSAPLWKYPGADGWHFVSLPAEISDDIGQLTVGVRHGFGSVRVAVTVGSTSWRTSIFPDSKAGTYMLPMKKAVRAAEQLSAGDEVETRLELVDV</sequence>
<evidence type="ECO:0000313" key="1">
    <source>
        <dbReference type="EMBL" id="TDO45953.1"/>
    </source>
</evidence>
<reference evidence="1 2" key="1">
    <citation type="submission" date="2019-03" db="EMBL/GenBank/DDBJ databases">
        <title>Genomic Encyclopedia of Type Strains, Phase III (KMG-III): the genomes of soil and plant-associated and newly described type strains.</title>
        <authorList>
            <person name="Whitman W."/>
        </authorList>
    </citation>
    <scope>NUCLEOTIDE SEQUENCE [LARGE SCALE GENOMIC DNA]</scope>
    <source>
        <strain evidence="1 2">VKM Ac-2527</strain>
    </source>
</reference>
<name>A0A4R6K8D3_9ACTN</name>
<proteinExistence type="predicted"/>
<dbReference type="Pfam" id="PF08922">
    <property type="entry name" value="DUF1905"/>
    <property type="match status" value="1"/>
</dbReference>
<dbReference type="Gene3D" id="2.40.30.100">
    <property type="entry name" value="AF2212/PG0164-like"/>
    <property type="match status" value="1"/>
</dbReference>
<dbReference type="RefSeq" id="WP_133802556.1">
    <property type="nucleotide sequence ID" value="NZ_SNWQ01000012.1"/>
</dbReference>
<accession>A0A4R6K8D3</accession>
<dbReference type="EMBL" id="SNWQ01000012">
    <property type="protein sequence ID" value="TDO45953.1"/>
    <property type="molecule type" value="Genomic_DNA"/>
</dbReference>
<dbReference type="OrthoDB" id="9808666at2"/>
<dbReference type="InterPro" id="IPR015018">
    <property type="entry name" value="DUF1905"/>
</dbReference>